<evidence type="ECO:0000256" key="1">
    <source>
        <dbReference type="SAM" id="Phobius"/>
    </source>
</evidence>
<accession>A0ABN8U5Q9</accession>
<evidence type="ECO:0000313" key="2">
    <source>
        <dbReference type="EMBL" id="CAH8245018.1"/>
    </source>
</evidence>
<keyword evidence="1" id="KW-1133">Transmembrane helix</keyword>
<gene>
    <name evidence="2" type="ORF">WJ0W_002248</name>
</gene>
<organism evidence="2 3">
    <name type="scientific">Paenibacillus melissococcoides</name>
    <dbReference type="NCBI Taxonomy" id="2912268"/>
    <lineage>
        <taxon>Bacteria</taxon>
        <taxon>Bacillati</taxon>
        <taxon>Bacillota</taxon>
        <taxon>Bacilli</taxon>
        <taxon>Bacillales</taxon>
        <taxon>Paenibacillaceae</taxon>
        <taxon>Paenibacillus</taxon>
    </lineage>
</organism>
<name>A0ABN8U5Q9_9BACL</name>
<keyword evidence="3" id="KW-1185">Reference proteome</keyword>
<evidence type="ECO:0000313" key="3">
    <source>
        <dbReference type="Proteomes" id="UP001154322"/>
    </source>
</evidence>
<proteinExistence type="predicted"/>
<sequence>MRLTALLLSQSMDRPVRRKRKRGLLFPRSGYFMKRKNGGQVIGSLAVKSLLRSRNHVMFYLQFVGVGLSAVVASVISLSTLYYLIVPVLCGVLSYWLSLYWREFIEGDVPSMFSFRSSHLQQAAAHMVQVLASVPGSSGHWQAGCSLRRRCWQSAWGL</sequence>
<keyword evidence="1" id="KW-0472">Membrane</keyword>
<dbReference type="EMBL" id="CALYLO010000002">
    <property type="protein sequence ID" value="CAH8245018.1"/>
    <property type="molecule type" value="Genomic_DNA"/>
</dbReference>
<comment type="caution">
    <text evidence="2">The sequence shown here is derived from an EMBL/GenBank/DDBJ whole genome shotgun (WGS) entry which is preliminary data.</text>
</comment>
<protein>
    <submittedName>
        <fullName evidence="2">ABC transporter permease</fullName>
    </submittedName>
</protein>
<feature type="transmembrane region" description="Helical" evidence="1">
    <location>
        <begin position="82"/>
        <end position="101"/>
    </location>
</feature>
<reference evidence="2" key="1">
    <citation type="submission" date="2022-06" db="EMBL/GenBank/DDBJ databases">
        <authorList>
            <person name="Dietemann V."/>
            <person name="Ory F."/>
            <person name="Dainat B."/>
            <person name="Oberhansli S."/>
        </authorList>
    </citation>
    <scope>NUCLEOTIDE SEQUENCE</scope>
    <source>
        <strain evidence="2">Ena-SAMPLE-TAB-26-04-2022-14:26:32:270-5432</strain>
    </source>
</reference>
<keyword evidence="1" id="KW-0812">Transmembrane</keyword>
<feature type="transmembrane region" description="Helical" evidence="1">
    <location>
        <begin position="57"/>
        <end position="76"/>
    </location>
</feature>
<dbReference type="RefSeq" id="WP_249725444.1">
    <property type="nucleotide sequence ID" value="NZ_AP031286.1"/>
</dbReference>
<dbReference type="Proteomes" id="UP001154322">
    <property type="component" value="Unassembled WGS sequence"/>
</dbReference>